<name>A0A430A1G3_9ENTE</name>
<dbReference type="AlphaFoldDB" id="A0A430A1G3"/>
<proteinExistence type="predicted"/>
<dbReference type="Proteomes" id="UP000287857">
    <property type="component" value="Unassembled WGS sequence"/>
</dbReference>
<accession>A0A430A1G3</accession>
<dbReference type="OrthoDB" id="3192583at2"/>
<dbReference type="RefSeq" id="WP_125983190.1">
    <property type="nucleotide sequence ID" value="NZ_NGJS01000002.1"/>
</dbReference>
<evidence type="ECO:0000313" key="2">
    <source>
        <dbReference type="Proteomes" id="UP000287857"/>
    </source>
</evidence>
<gene>
    <name evidence="1" type="ORF">CBF37_02775</name>
</gene>
<organism evidence="1 2">
    <name type="scientific">Vagococcus vulneris</name>
    <dbReference type="NCBI Taxonomy" id="1977869"/>
    <lineage>
        <taxon>Bacteria</taxon>
        <taxon>Bacillati</taxon>
        <taxon>Bacillota</taxon>
        <taxon>Bacilli</taxon>
        <taxon>Lactobacillales</taxon>
        <taxon>Enterococcaceae</taxon>
        <taxon>Vagococcus</taxon>
    </lineage>
</organism>
<protein>
    <submittedName>
        <fullName evidence="1">Uncharacterized protein</fullName>
    </submittedName>
</protein>
<sequence>METIIDGKTYSTDTAKYICGTTYEGTRGYSTFYRKQLYRTRKGQFFLDYEGGNMTEFAIDEFGNDEGSSGIMLYDDDEAKEFIEKYGTVDMYNDLFGYIEG</sequence>
<keyword evidence="2" id="KW-1185">Reference proteome</keyword>
<comment type="caution">
    <text evidence="1">The sequence shown here is derived from an EMBL/GenBank/DDBJ whole genome shotgun (WGS) entry which is preliminary data.</text>
</comment>
<evidence type="ECO:0000313" key="1">
    <source>
        <dbReference type="EMBL" id="RSU00238.1"/>
    </source>
</evidence>
<dbReference type="EMBL" id="NGJS01000002">
    <property type="protein sequence ID" value="RSU00238.1"/>
    <property type="molecule type" value="Genomic_DNA"/>
</dbReference>
<reference evidence="1 2" key="1">
    <citation type="submission" date="2017-05" db="EMBL/GenBank/DDBJ databases">
        <title>Vagococcus spp. assemblies.</title>
        <authorList>
            <person name="Gulvik C.A."/>
        </authorList>
    </citation>
    <scope>NUCLEOTIDE SEQUENCE [LARGE SCALE GENOMIC DNA]</scope>
    <source>
        <strain evidence="1 2">SS1995</strain>
    </source>
</reference>